<organism evidence="2 3">
    <name type="scientific">Bionectria ochroleuca</name>
    <name type="common">Gliocladium roseum</name>
    <dbReference type="NCBI Taxonomy" id="29856"/>
    <lineage>
        <taxon>Eukaryota</taxon>
        <taxon>Fungi</taxon>
        <taxon>Dikarya</taxon>
        <taxon>Ascomycota</taxon>
        <taxon>Pezizomycotina</taxon>
        <taxon>Sordariomycetes</taxon>
        <taxon>Hypocreomycetidae</taxon>
        <taxon>Hypocreales</taxon>
        <taxon>Bionectriaceae</taxon>
        <taxon>Clonostachys</taxon>
    </lineage>
</organism>
<gene>
    <name evidence="2" type="ORF">IM811_011849</name>
</gene>
<dbReference type="CDD" id="cd14688">
    <property type="entry name" value="bZIP_YAP"/>
    <property type="match status" value="1"/>
</dbReference>
<comment type="caution">
    <text evidence="2">The sequence shown here is derived from an EMBL/GenBank/DDBJ whole genome shotgun (WGS) entry which is preliminary data.</text>
</comment>
<proteinExistence type="predicted"/>
<accession>A0A8H7TN30</accession>
<reference evidence="2" key="1">
    <citation type="submission" date="2020-10" db="EMBL/GenBank/DDBJ databases">
        <title>High-Quality Genome Resource of Clonostachys rosea strain S41 by Oxford Nanopore Long-Read Sequencing.</title>
        <authorList>
            <person name="Wang H."/>
        </authorList>
    </citation>
    <scope>NUCLEOTIDE SEQUENCE</scope>
    <source>
        <strain evidence="2">S41</strain>
    </source>
</reference>
<dbReference type="Proteomes" id="UP000616885">
    <property type="component" value="Unassembled WGS sequence"/>
</dbReference>
<name>A0A8H7TN30_BIOOC</name>
<feature type="region of interest" description="Disordered" evidence="1">
    <location>
        <begin position="1"/>
        <end position="29"/>
    </location>
</feature>
<sequence>MMSKWSAKPADHEAVRLRNNQRRHRKKVKDRIAELESRLAETQLQLNEALVRVEGLSQELEQAKTERTGAEEPLARDHTQVLESSKILSSEPSRLIVQQDKDATNQQTSFVPNQPIFTGVSAGSSSPILSAPWTSDTTVPTLALNYEALIDSEDQDCCDLPLPEPGKSTTRCRDAYLTITQQNYKGLDSSIILEWLEPGFRGATSKGDGCRVDTDLLFTLLDFISSS</sequence>
<dbReference type="EMBL" id="JADCTT010000004">
    <property type="protein sequence ID" value="KAF9753091.1"/>
    <property type="molecule type" value="Genomic_DNA"/>
</dbReference>
<evidence type="ECO:0000256" key="1">
    <source>
        <dbReference type="SAM" id="MobiDB-lite"/>
    </source>
</evidence>
<evidence type="ECO:0000313" key="2">
    <source>
        <dbReference type="EMBL" id="KAF9753091.1"/>
    </source>
</evidence>
<dbReference type="PANTHER" id="PTHR42070">
    <property type="entry name" value="FILAMENT ASSOCIATED PROTEIN, PUTATIVE (AFU_ORTHOLOGUE AFUA_8G06630)-RELATED"/>
    <property type="match status" value="1"/>
</dbReference>
<dbReference type="PANTHER" id="PTHR42070:SF1">
    <property type="entry name" value="FILAMENT ASSOCIATED PROTEIN, PUTATIVE (AFU_ORTHOLOGUE AFUA_8G06630)-RELATED"/>
    <property type="match status" value="1"/>
</dbReference>
<protein>
    <recommendedName>
        <fullName evidence="4">BZIP domain-containing protein</fullName>
    </recommendedName>
</protein>
<feature type="compositionally biased region" description="Basic residues" evidence="1">
    <location>
        <begin position="19"/>
        <end position="29"/>
    </location>
</feature>
<dbReference type="AlphaFoldDB" id="A0A8H7TN30"/>
<evidence type="ECO:0000313" key="3">
    <source>
        <dbReference type="Proteomes" id="UP000616885"/>
    </source>
</evidence>
<evidence type="ECO:0008006" key="4">
    <source>
        <dbReference type="Google" id="ProtNLM"/>
    </source>
</evidence>